<evidence type="ECO:0000313" key="3">
    <source>
        <dbReference type="Proteomes" id="UP000594468"/>
    </source>
</evidence>
<organism evidence="2 3">
    <name type="scientific">Phototrophicus methaneseepsis</name>
    <dbReference type="NCBI Taxonomy" id="2710758"/>
    <lineage>
        <taxon>Bacteria</taxon>
        <taxon>Bacillati</taxon>
        <taxon>Chloroflexota</taxon>
        <taxon>Candidatus Thermofontia</taxon>
        <taxon>Phototrophicales</taxon>
        <taxon>Phototrophicaceae</taxon>
        <taxon>Phototrophicus</taxon>
    </lineage>
</organism>
<sequence>MRHKKSQTRSTVESAQAMVEYALIVVLLILAFGVALAATGPYVGNVFCEVALNLVENDAPSDYSAVYEPGENATSGKCAYENRETSYLDENRMPDAEEFWQTVTVVASLTAEDRSLPTSTRAPITPTPLTVDTPSPTPITPTATEIPSETPVPSPTEEDHRHVAPWEDSAEKPIDWRLDDSFYTGSEDWFGIYYDNRSMTAPAKSALYNNEIDEAFRNKLNFDWGTGAAIADLSDTNNWSVSFRKPIWIQESATNGTGMVTLSIDIPRVEDGIRIWIVGEQFGGEVNVETGSAGSCSGLGVTPGGLGEDVSTAGAGWNIYDDAYFGFNPATDPAAAAPTECLLVDRWKHGGAPASQLSVKRSVPAGFYMLQVDYYDEQGDASIAVNVGSTSTQINPDDTTVDTAGNDLGGVPTCGWYNRESNKLPNTLDYMWDEFEDGANLPAGSRCYLELRGWVEIPATMTNVKLTFWDIWEMQTGVYGWLEIGDYDAYAATNPRDRSALSWQRVNLHEGMTYNYNWTHHTVGMDSYVGKKVALRFVIENRSSADINRWYIDNIRIASTPRQTFYMSQQWDLNNNAQRNDFITSGHWAMTNENALGAGMAWHESPGRNTSAFTEYHQRDVTLPPDYNDTRIHSIEFNGVVDVNDPNGLSDLEGDVGDPLLTFWHKYDIGTLTQLEIQYTTDGLTTDPNTSFGVQAPVWHTVPDTGVLVAGNTTGSANNQMEFVEIPLQPIVDAIGSSRFRLRFALIMRWDASEDNGWWIDEIQLERVGTEKFLPYPFFDNVDTVETVRNWEGDWGRVEGGRNPEAGAGYSYTDSPYTSYGNNKTYNLITSETFDTFMDSPQNVRSAACELGGACETPDPTPVAPMLEFYWWRDVNPSDHLYVEWRRRSEADTAWRILWAYKAEMRTNGTGTDYETRIQLDWERVEVNLKPMMDILKAQDNPADPLDDDIILRFSFRTNGSGTRDGHYVDDIRVRERNTNIWRLWPTGTTPTTVSGTALPAGSGIVYYDGIEGTGNPASNYWHIGGSWTAINWDSKGGVTSFHDSPVGQSAPPPFMDGSNITNYATKADTYNVLELGTWIDLRGVDAASVPMLSFWSHYAVGTDDRARVEISLLEQNRYDNPASSSYCQDGYAQCYEKNYGWSEWIGLWDRSSQKRTYTWQYERIDLSAYAKNGSSDGQIIRIRFVLDALRNSNTWDGWYIDEVRVQYNQPRVYVINRDNSIYDSSRNMRNWIAEGKWGLSTTFGRGQSPTSGMGQLIWSYEYVNLRNTSIRTKCEPNSGDHIQCATHYFDNNPLPITSSSGSHIGQETSVNYPDAEFHQDYADLSESYLGARWITTTGLVGPSTSGGIIEPGLYFFQTISDDGVRMRYEVASGSCTLPSTPTTDMPLAGQTWNLINNWNGHGDTTDTGRAQLESGCTYRFELQWFQGTGGKTIVLSQGTSGNMSFTDTPAYGPDENQDIAAVPRSNSSLLLNGVLDLTGADDPVVQYYTYHELGGTAYVEVSPDGGFTWTQQGLQGGPPPSDIWTSAWTVDLFNDNANRENKMQAAPSYVGVAAGTDAGIHLNFGNDYIGKLFPEVPDNWGQDYASMRFTRTFTLAQDTTFLFQTNGDDGLRLWVDYDASDPKCTALATSGGPDSGSSKTYPSPQYTGDCLIIDNWKRQGTNPLSVLRTIEAGTHTLQLDYFEETSGAYIDLDVIKTNNGIPFDAPTYSGVNMPNTPAEIPSNWISKAHDLTIYAGADMPFISLRFRLDRMDVKGVDENRNPQSRNQSPFNFKESWWITDITIAEP</sequence>
<dbReference type="Proteomes" id="UP000594468">
    <property type="component" value="Chromosome"/>
</dbReference>
<gene>
    <name evidence="2" type="ORF">G4Y79_17715</name>
</gene>
<accession>A0A7S8E713</accession>
<dbReference type="EMBL" id="CP062983">
    <property type="protein sequence ID" value="QPC81514.1"/>
    <property type="molecule type" value="Genomic_DNA"/>
</dbReference>
<protein>
    <recommendedName>
        <fullName evidence="4">PA14 domain-containing protein</fullName>
    </recommendedName>
</protein>
<keyword evidence="3" id="KW-1185">Reference proteome</keyword>
<proteinExistence type="predicted"/>
<evidence type="ECO:0000313" key="2">
    <source>
        <dbReference type="EMBL" id="QPC81514.1"/>
    </source>
</evidence>
<feature type="compositionally biased region" description="Polar residues" evidence="1">
    <location>
        <begin position="116"/>
        <end position="132"/>
    </location>
</feature>
<dbReference type="KEGG" id="pmet:G4Y79_17715"/>
<dbReference type="RefSeq" id="WP_195169587.1">
    <property type="nucleotide sequence ID" value="NZ_CP062983.1"/>
</dbReference>
<evidence type="ECO:0000256" key="1">
    <source>
        <dbReference type="SAM" id="MobiDB-lite"/>
    </source>
</evidence>
<feature type="region of interest" description="Disordered" evidence="1">
    <location>
        <begin position="114"/>
        <end position="160"/>
    </location>
</feature>
<reference evidence="2 3" key="1">
    <citation type="submission" date="2020-02" db="EMBL/GenBank/DDBJ databases">
        <authorList>
            <person name="Zheng R.K."/>
            <person name="Sun C.M."/>
        </authorList>
    </citation>
    <scope>NUCLEOTIDE SEQUENCE [LARGE SCALE GENOMIC DNA]</scope>
    <source>
        <strain evidence="3">rifampicinis</strain>
    </source>
</reference>
<evidence type="ECO:0008006" key="4">
    <source>
        <dbReference type="Google" id="ProtNLM"/>
    </source>
</evidence>
<name>A0A7S8E713_9CHLR</name>
<feature type="compositionally biased region" description="Low complexity" evidence="1">
    <location>
        <begin position="140"/>
        <end position="151"/>
    </location>
</feature>